<dbReference type="GO" id="GO:0004519">
    <property type="term" value="F:endonuclease activity"/>
    <property type="evidence" value="ECO:0007669"/>
    <property type="project" value="UniProtKB-KW"/>
</dbReference>
<dbReference type="EMBL" id="JAYGJQ010000001">
    <property type="protein sequence ID" value="MEA9355818.1"/>
    <property type="molecule type" value="Genomic_DNA"/>
</dbReference>
<evidence type="ECO:0000256" key="3">
    <source>
        <dbReference type="ARBA" id="ARBA00022801"/>
    </source>
</evidence>
<comment type="caution">
    <text evidence="6">The sequence shown here is derived from an EMBL/GenBank/DDBJ whole genome shotgun (WGS) entry which is preliminary data.</text>
</comment>
<dbReference type="InterPro" id="IPR044925">
    <property type="entry name" value="His-Me_finger_sf"/>
</dbReference>
<comment type="similarity">
    <text evidence="1">Belongs to the EndA/NucM nuclease family.</text>
</comment>
<sequence length="283" mass="31424">MKTTICFLLLVLVSTANAAGESNYYPESFIQQLANSALKDDALKDELNNVLVSNHQKSAKGGRDTLGCATAGEGACYGHIVLGYDGARKVLFGKIHLQQDNGKYFIKDVYCNKVFQGNGDIGPGAIPNHAQINCEHTWPQSKFSRQYSKDMQKSDLNHLFPTDSKANSVRGNYDFADVSHENGALATDCTASKSGSAADGGNSDDLFEPPTEHKGNVARAIFYFSVRYNMRVPAHEEQVLRRWNDLDPVDDAERDRNEQVYAAQKNRNPFIDFPQLANYINKF</sequence>
<feature type="signal peptide" evidence="5">
    <location>
        <begin position="1"/>
        <end position="18"/>
    </location>
</feature>
<evidence type="ECO:0000256" key="2">
    <source>
        <dbReference type="ARBA" id="ARBA00022722"/>
    </source>
</evidence>
<evidence type="ECO:0000313" key="7">
    <source>
        <dbReference type="Proteomes" id="UP001302274"/>
    </source>
</evidence>
<dbReference type="PANTHER" id="PTHR33607">
    <property type="entry name" value="ENDONUCLEASE-1"/>
    <property type="match status" value="1"/>
</dbReference>
<dbReference type="Pfam" id="PF04231">
    <property type="entry name" value="Endonuclease_1"/>
    <property type="match status" value="1"/>
</dbReference>
<proteinExistence type="inferred from homology"/>
<keyword evidence="6" id="KW-0255">Endonuclease</keyword>
<dbReference type="PANTHER" id="PTHR33607:SF2">
    <property type="entry name" value="ENDONUCLEASE-1"/>
    <property type="match status" value="1"/>
</dbReference>
<name>A0ABU5VRZ8_9BACT</name>
<protein>
    <submittedName>
        <fullName evidence="6">Endonuclease</fullName>
    </submittedName>
</protein>
<evidence type="ECO:0000256" key="4">
    <source>
        <dbReference type="SAM" id="MobiDB-lite"/>
    </source>
</evidence>
<keyword evidence="2" id="KW-0540">Nuclease</keyword>
<evidence type="ECO:0000256" key="1">
    <source>
        <dbReference type="ARBA" id="ARBA00006429"/>
    </source>
</evidence>
<evidence type="ECO:0000256" key="5">
    <source>
        <dbReference type="SAM" id="SignalP"/>
    </source>
</evidence>
<accession>A0ABU5VRZ8</accession>
<organism evidence="6 7">
    <name type="scientific">Bacteriovorax antarcticus</name>
    <dbReference type="NCBI Taxonomy" id="3088717"/>
    <lineage>
        <taxon>Bacteria</taxon>
        <taxon>Pseudomonadati</taxon>
        <taxon>Bdellovibrionota</taxon>
        <taxon>Bacteriovoracia</taxon>
        <taxon>Bacteriovoracales</taxon>
        <taxon>Bacteriovoracaceae</taxon>
        <taxon>Bacteriovorax</taxon>
    </lineage>
</organism>
<dbReference type="Proteomes" id="UP001302274">
    <property type="component" value="Unassembled WGS sequence"/>
</dbReference>
<dbReference type="InterPro" id="IPR007346">
    <property type="entry name" value="Endonuclease-I"/>
</dbReference>
<keyword evidence="3" id="KW-0378">Hydrolase</keyword>
<feature type="chain" id="PRO_5047180665" evidence="5">
    <location>
        <begin position="19"/>
        <end position="283"/>
    </location>
</feature>
<keyword evidence="7" id="KW-1185">Reference proteome</keyword>
<gene>
    <name evidence="6" type="ORF">SHI21_06390</name>
</gene>
<dbReference type="RefSeq" id="WP_323575448.1">
    <property type="nucleotide sequence ID" value="NZ_JAYGJQ010000001.1"/>
</dbReference>
<feature type="region of interest" description="Disordered" evidence="4">
    <location>
        <begin position="191"/>
        <end position="211"/>
    </location>
</feature>
<dbReference type="SUPFAM" id="SSF54060">
    <property type="entry name" value="His-Me finger endonucleases"/>
    <property type="match status" value="1"/>
</dbReference>
<reference evidence="6 7" key="1">
    <citation type="submission" date="2023-11" db="EMBL/GenBank/DDBJ databases">
        <title>A Novel Polar Bacteriovorax (B. antarcticus) Isolated from the Biocrust in Antarctica.</title>
        <authorList>
            <person name="Mun W."/>
            <person name="Choi S.Y."/>
            <person name="Mitchell R.J."/>
        </authorList>
    </citation>
    <scope>NUCLEOTIDE SEQUENCE [LARGE SCALE GENOMIC DNA]</scope>
    <source>
        <strain evidence="6 7">PP10</strain>
    </source>
</reference>
<keyword evidence="5" id="KW-0732">Signal</keyword>
<evidence type="ECO:0000313" key="6">
    <source>
        <dbReference type="EMBL" id="MEA9355818.1"/>
    </source>
</evidence>